<evidence type="ECO:0000313" key="2">
    <source>
        <dbReference type="Proteomes" id="UP001284771"/>
    </source>
</evidence>
<proteinExistence type="predicted"/>
<keyword evidence="2" id="KW-1185">Reference proteome</keyword>
<dbReference type="RefSeq" id="WP_100346955.1">
    <property type="nucleotide sequence ID" value="NZ_JARRVR010000012.1"/>
</dbReference>
<gene>
    <name evidence="1" type="ORF">RIB56_06830</name>
</gene>
<protein>
    <submittedName>
        <fullName evidence="1">Fur-regulated basic protein FbpA</fullName>
    </submittedName>
</protein>
<dbReference type="EMBL" id="JAWUZT010000014">
    <property type="protein sequence ID" value="MDW8515844.1"/>
    <property type="molecule type" value="Genomic_DNA"/>
</dbReference>
<evidence type="ECO:0000313" key="1">
    <source>
        <dbReference type="EMBL" id="MDW8515844.1"/>
    </source>
</evidence>
<comment type="caution">
    <text evidence="1">The sequence shown here is derived from an EMBL/GenBank/DDBJ whole genome shotgun (WGS) entry which is preliminary data.</text>
</comment>
<dbReference type="InterPro" id="IPR025072">
    <property type="entry name" value="Fur_reg_FbpA"/>
</dbReference>
<dbReference type="Proteomes" id="UP001284771">
    <property type="component" value="Unassembled WGS sequence"/>
</dbReference>
<name>A0ABU4J4C5_9BACI</name>
<reference evidence="2" key="1">
    <citation type="submission" date="2023-07" db="EMBL/GenBank/DDBJ databases">
        <title>Draft genomic sequences of Priestia flexa CCM isolated from the soil of an abandoned mine contaminated by free cyanide in the high Andean zone of Tacna, Peru.</title>
        <authorList>
            <person name="Caceda Quiroz C.J."/>
            <person name="Maraza Chooque G.J."/>
            <person name="Fora Quispe G.L."/>
            <person name="Carpio Mamani M."/>
        </authorList>
    </citation>
    <scope>NUCLEOTIDE SEQUENCE [LARGE SCALE GENOMIC DNA]</scope>
    <source>
        <strain evidence="2">CCM</strain>
    </source>
</reference>
<accession>A0ABU4J4C5</accession>
<organism evidence="1 2">
    <name type="scientific">Priestia flexa</name>
    <dbReference type="NCBI Taxonomy" id="86664"/>
    <lineage>
        <taxon>Bacteria</taxon>
        <taxon>Bacillati</taxon>
        <taxon>Bacillota</taxon>
        <taxon>Bacilli</taxon>
        <taxon>Bacillales</taxon>
        <taxon>Bacillaceae</taxon>
        <taxon>Priestia</taxon>
    </lineage>
</organism>
<sequence length="60" mass="6992">MALLKQAVEQRCAYLINELMRYGYFKTPAGKQLYQLSLTELEMIHIGIKSEFGKHMNRGE</sequence>
<dbReference type="Pfam" id="PF13076">
    <property type="entry name" value="Fur_reg_FbpA"/>
    <property type="match status" value="1"/>
</dbReference>